<reference evidence="1 2" key="1">
    <citation type="submission" date="2024-06" db="EMBL/GenBank/DDBJ databases">
        <authorList>
            <person name="Kraege A."/>
            <person name="Thomma B."/>
        </authorList>
    </citation>
    <scope>NUCLEOTIDE SEQUENCE [LARGE SCALE GENOMIC DNA]</scope>
</reference>
<evidence type="ECO:0000313" key="2">
    <source>
        <dbReference type="Proteomes" id="UP001497392"/>
    </source>
</evidence>
<comment type="caution">
    <text evidence="1">The sequence shown here is derived from an EMBL/GenBank/DDBJ whole genome shotgun (WGS) entry which is preliminary data.</text>
</comment>
<dbReference type="EMBL" id="CAXHTA020000008">
    <property type="protein sequence ID" value="CAL5223075.1"/>
    <property type="molecule type" value="Genomic_DNA"/>
</dbReference>
<evidence type="ECO:0000313" key="1">
    <source>
        <dbReference type="EMBL" id="CAL5223075.1"/>
    </source>
</evidence>
<protein>
    <submittedName>
        <fullName evidence="1">G5533 protein</fullName>
    </submittedName>
</protein>
<proteinExistence type="predicted"/>
<accession>A0ABP1FT25</accession>
<sequence>MEPEKWARGRAGIGESTISQEAAKILKTSLSGHLLQILTLDRTGLSPHKQGLSCRMRLDTQSKVHHAEASSIVYTRSGA</sequence>
<gene>
    <name evidence="1" type="primary">g5533</name>
    <name evidence="1" type="ORF">VP750_LOCUS4734</name>
</gene>
<organism evidence="1 2">
    <name type="scientific">Coccomyxa viridis</name>
    <dbReference type="NCBI Taxonomy" id="1274662"/>
    <lineage>
        <taxon>Eukaryota</taxon>
        <taxon>Viridiplantae</taxon>
        <taxon>Chlorophyta</taxon>
        <taxon>core chlorophytes</taxon>
        <taxon>Trebouxiophyceae</taxon>
        <taxon>Trebouxiophyceae incertae sedis</taxon>
        <taxon>Coccomyxaceae</taxon>
        <taxon>Coccomyxa</taxon>
    </lineage>
</organism>
<keyword evidence="2" id="KW-1185">Reference proteome</keyword>
<dbReference type="Proteomes" id="UP001497392">
    <property type="component" value="Unassembled WGS sequence"/>
</dbReference>
<name>A0ABP1FT25_9CHLO</name>